<feature type="chain" id="PRO_5026003556" evidence="2">
    <location>
        <begin position="23"/>
        <end position="270"/>
    </location>
</feature>
<dbReference type="Proteomes" id="UP000001819">
    <property type="component" value="Chromosome 2"/>
</dbReference>
<dbReference type="InParanoid" id="A0A6I8UM07"/>
<dbReference type="OMA" id="RRHRYNM"/>
<reference evidence="4" key="2">
    <citation type="submission" date="2025-08" db="UniProtKB">
        <authorList>
            <consortium name="RefSeq"/>
        </authorList>
    </citation>
    <scope>IDENTIFICATION</scope>
    <source>
        <strain evidence="4">MV-25-SWS-2005</strain>
        <tissue evidence="4">Whole body</tissue>
    </source>
</reference>
<dbReference type="RefSeq" id="XP_001357672.2">
    <property type="nucleotide sequence ID" value="XM_001357635.4"/>
</dbReference>
<reference evidence="3" key="1">
    <citation type="submission" date="2024-06" db="UniProtKB">
        <authorList>
            <consortium name="RefSeq"/>
        </authorList>
    </citation>
    <scope>NUCLEOTIDE SEQUENCE [LARGE SCALE GENOMIC DNA]</scope>
    <source>
        <strain evidence="3">MV2-25</strain>
    </source>
</reference>
<evidence type="ECO:0000313" key="4">
    <source>
        <dbReference type="RefSeq" id="XP_001357672.2"/>
    </source>
</evidence>
<keyword evidence="3" id="KW-1185">Reference proteome</keyword>
<keyword evidence="1" id="KW-1133">Transmembrane helix</keyword>
<dbReference type="KEGG" id="dpo:4800387"/>
<dbReference type="FunCoup" id="A0A6I8UM07">
    <property type="interactions" value="8"/>
</dbReference>
<name>A0A6I8UM07_DROPS</name>
<dbReference type="GO" id="GO:0016020">
    <property type="term" value="C:membrane"/>
    <property type="evidence" value="ECO:0007669"/>
    <property type="project" value="TreeGrafter"/>
</dbReference>
<dbReference type="Pfam" id="PF07898">
    <property type="entry name" value="DUF1676"/>
    <property type="match status" value="1"/>
</dbReference>
<gene>
    <name evidence="4" type="primary">Osi23</name>
</gene>
<organism evidence="3 4">
    <name type="scientific">Drosophila pseudoobscura pseudoobscura</name>
    <name type="common">Fruit fly</name>
    <dbReference type="NCBI Taxonomy" id="46245"/>
    <lineage>
        <taxon>Eukaryota</taxon>
        <taxon>Metazoa</taxon>
        <taxon>Ecdysozoa</taxon>
        <taxon>Arthropoda</taxon>
        <taxon>Hexapoda</taxon>
        <taxon>Insecta</taxon>
        <taxon>Pterygota</taxon>
        <taxon>Neoptera</taxon>
        <taxon>Endopterygota</taxon>
        <taxon>Diptera</taxon>
        <taxon>Brachycera</taxon>
        <taxon>Muscomorpha</taxon>
        <taxon>Ephydroidea</taxon>
        <taxon>Drosophilidae</taxon>
        <taxon>Drosophila</taxon>
        <taxon>Sophophora</taxon>
    </lineage>
</organism>
<feature type="signal peptide" evidence="2">
    <location>
        <begin position="1"/>
        <end position="22"/>
    </location>
</feature>
<keyword evidence="1" id="KW-0812">Transmembrane</keyword>
<dbReference type="InterPro" id="IPR012464">
    <property type="entry name" value="DUF1676"/>
</dbReference>
<accession>A0A6I8UM07</accession>
<proteinExistence type="predicted"/>
<evidence type="ECO:0000313" key="3">
    <source>
        <dbReference type="Proteomes" id="UP000001819"/>
    </source>
</evidence>
<evidence type="ECO:0000256" key="2">
    <source>
        <dbReference type="SAM" id="SignalP"/>
    </source>
</evidence>
<keyword evidence="2" id="KW-0732">Signal</keyword>
<dbReference type="GeneID" id="4800387"/>
<evidence type="ECO:0000256" key="1">
    <source>
        <dbReference type="SAM" id="Phobius"/>
    </source>
</evidence>
<dbReference type="PANTHER" id="PTHR21879">
    <property type="entry name" value="FI03362P-RELATED-RELATED"/>
    <property type="match status" value="1"/>
</dbReference>
<dbReference type="PANTHER" id="PTHR21879:SF8">
    <property type="entry name" value="OSIRIS 23"/>
    <property type="match status" value="1"/>
</dbReference>
<protein>
    <submittedName>
        <fullName evidence="4">Uncharacterized protein Osi23</fullName>
    </submittedName>
</protein>
<sequence>MRMKAVLVLIVGGCLLAQFVAGSPPADATSDTHTDTDTDRDSRMSWIAQLRQLRSDLRECYRSGTSPSLWSCFRSRSLRLFDGIMAAQEIPLYEGVRLVSGPNDSAHSLGAGEERTDLKHLTWFDQLAVSLAKGLTTHTLQVNLGKLTDRYLSSEAATSELVGSARLRRHRYNMIITMMFGVTALGAILVPMGFQMLSIVSGKALLLAKMALLLASINGLKRVANNGLHYGLYHVPGEHLGGYYDRGDVNHPRNVPIPVAMSPSLDMGLK</sequence>
<dbReference type="AlphaFoldDB" id="A0A6I8UM07"/>
<keyword evidence="1" id="KW-0472">Membrane</keyword>
<feature type="transmembrane region" description="Helical" evidence="1">
    <location>
        <begin position="174"/>
        <end position="200"/>
    </location>
</feature>